<evidence type="ECO:0000313" key="4">
    <source>
        <dbReference type="Proteomes" id="UP001642540"/>
    </source>
</evidence>
<feature type="compositionally biased region" description="Acidic residues" evidence="1">
    <location>
        <begin position="907"/>
        <end position="920"/>
    </location>
</feature>
<feature type="region of interest" description="Disordered" evidence="1">
    <location>
        <begin position="842"/>
        <end position="872"/>
    </location>
</feature>
<feature type="region of interest" description="Disordered" evidence="1">
    <location>
        <begin position="102"/>
        <end position="195"/>
    </location>
</feature>
<sequence length="946" mass="98360">MESKHGGSSPLTHLIVLTLLLDLPSSLGFIPGLKASWKHDALEEKAKAFPSHNLMELFEIERKESVKKVRLNSINDLEEHLREFENKVDISRRRRSPIDYDAFEEDDEVADEAPPVVEIPARKGDPASPPTPKSPFPPDVDEPLPEAEDDDDPPERIPKKRKSKGNGELRELDLIHGSHPKRDGPRPQISKNRLPPNLHSRKIEAAASESFALIASVAAAASSIKKAVALAKGVHNNVSAHAVSKIGQDAIAVATNGSSADALALTSGGNGSASSAASTFGIHGAKSAAISQGTGEATSAAASHGEGKAHSDSMAKANNATSSAKSGKGGALSNAIALEKGSASSTSAATDGGSAKSTATAKGKGRAIGVGHAVGGGNATAMTKAHDGNSESDSLAKDQGTAYSAAWAKKEGNSLSNAKTLGGGASRAESLADGEGKSTANAYQALNGSDSSTLDMDAVVDEFQVTNGMDALDEPFFHIESKNNVAPSLPIATPSPPIVTPSPPTVTPSPFNDHSFAWITGILLPSSLGFILSSSSKRGQNGRNDLDEKVALSKSAPGNSIETMEFYKIPIRRKRADYDDDYDEVAEDQEAPAPSVKGAAEPPPPPPPDDEPEPDLPPAPTIHKSKPIDDTEIDYDTTFDSNSAAFKPSSTNEEEKKPANPKGELISNAHSKDGESIAIALAKMGADATSNSLNGTGAISIAETKGRGVATSRADSYGQEGAKAKTIAKGHGASKSYAISRGEKGDSDTQSKAVGGNAIADSVSIRGTHAKSYAETSRAGNASSKSISTLGGNSTSAAFARGQGNSYATTWVDDMGFANSISKAKRGNAFANSLGLRDAKTHSIASSKKTGSALARTHTGIRGKGRSDATAAQGDAVAVSIQDSAQRLEVREFASRVNVRDFKSSEEVNEEEQDSEEPETVSEAAKRKKRAINTHIGLVRGTETMK</sequence>
<gene>
    <name evidence="3" type="ORF">ODALV1_LOCUS22153</name>
</gene>
<feature type="compositionally biased region" description="Polar residues" evidence="1">
    <location>
        <begin position="774"/>
        <end position="799"/>
    </location>
</feature>
<feature type="signal peptide" evidence="2">
    <location>
        <begin position="1"/>
        <end position="28"/>
    </location>
</feature>
<accession>A0ABP1RH91</accession>
<feature type="region of interest" description="Disordered" evidence="1">
    <location>
        <begin position="295"/>
        <end position="329"/>
    </location>
</feature>
<feature type="region of interest" description="Disordered" evidence="1">
    <location>
        <begin position="342"/>
        <end position="364"/>
    </location>
</feature>
<feature type="compositionally biased region" description="Pro residues" evidence="1">
    <location>
        <begin position="127"/>
        <end position="138"/>
    </location>
</feature>
<comment type="caution">
    <text evidence="3">The sequence shown here is derived from an EMBL/GenBank/DDBJ whole genome shotgun (WGS) entry which is preliminary data.</text>
</comment>
<feature type="compositionally biased region" description="Polar residues" evidence="1">
    <location>
        <begin position="638"/>
        <end position="651"/>
    </location>
</feature>
<feature type="compositionally biased region" description="Low complexity" evidence="1">
    <location>
        <begin position="342"/>
        <end position="361"/>
    </location>
</feature>
<dbReference type="EMBL" id="CAXLJM020000075">
    <property type="protein sequence ID" value="CAL8128261.1"/>
    <property type="molecule type" value="Genomic_DNA"/>
</dbReference>
<feature type="compositionally biased region" description="Acidic residues" evidence="1">
    <location>
        <begin position="139"/>
        <end position="153"/>
    </location>
</feature>
<feature type="compositionally biased region" description="Basic and acidic residues" evidence="1">
    <location>
        <begin position="165"/>
        <end position="185"/>
    </location>
</feature>
<keyword evidence="2" id="KW-0732">Signal</keyword>
<reference evidence="3 4" key="1">
    <citation type="submission" date="2024-08" db="EMBL/GenBank/DDBJ databases">
        <authorList>
            <person name="Cucini C."/>
            <person name="Frati F."/>
        </authorList>
    </citation>
    <scope>NUCLEOTIDE SEQUENCE [LARGE SCALE GENOMIC DNA]</scope>
</reference>
<organism evidence="3 4">
    <name type="scientific">Orchesella dallaii</name>
    <dbReference type="NCBI Taxonomy" id="48710"/>
    <lineage>
        <taxon>Eukaryota</taxon>
        <taxon>Metazoa</taxon>
        <taxon>Ecdysozoa</taxon>
        <taxon>Arthropoda</taxon>
        <taxon>Hexapoda</taxon>
        <taxon>Collembola</taxon>
        <taxon>Entomobryomorpha</taxon>
        <taxon>Entomobryoidea</taxon>
        <taxon>Orchesellidae</taxon>
        <taxon>Orchesellinae</taxon>
        <taxon>Orchesella</taxon>
    </lineage>
</organism>
<proteinExistence type="predicted"/>
<evidence type="ECO:0000313" key="3">
    <source>
        <dbReference type="EMBL" id="CAL8128261.1"/>
    </source>
</evidence>
<protein>
    <submittedName>
        <fullName evidence="3">Uncharacterized protein</fullName>
    </submittedName>
</protein>
<feature type="chain" id="PRO_5045391725" evidence="2">
    <location>
        <begin position="29"/>
        <end position="946"/>
    </location>
</feature>
<dbReference type="Proteomes" id="UP001642540">
    <property type="component" value="Unassembled WGS sequence"/>
</dbReference>
<feature type="region of interest" description="Disordered" evidence="1">
    <location>
        <begin position="580"/>
        <end position="670"/>
    </location>
</feature>
<evidence type="ECO:0000256" key="1">
    <source>
        <dbReference type="SAM" id="MobiDB-lite"/>
    </source>
</evidence>
<feature type="region of interest" description="Disordered" evidence="1">
    <location>
        <begin position="705"/>
        <end position="799"/>
    </location>
</feature>
<feature type="compositionally biased region" description="Low complexity" evidence="1">
    <location>
        <begin position="314"/>
        <end position="326"/>
    </location>
</feature>
<name>A0ABP1RH91_9HEXA</name>
<feature type="compositionally biased region" description="Acidic residues" evidence="1">
    <location>
        <begin position="102"/>
        <end position="111"/>
    </location>
</feature>
<feature type="compositionally biased region" description="Acidic residues" evidence="1">
    <location>
        <begin position="580"/>
        <end position="590"/>
    </location>
</feature>
<evidence type="ECO:0000256" key="2">
    <source>
        <dbReference type="SAM" id="SignalP"/>
    </source>
</evidence>
<keyword evidence="4" id="KW-1185">Reference proteome</keyword>
<feature type="region of interest" description="Disordered" evidence="1">
    <location>
        <begin position="902"/>
        <end position="932"/>
    </location>
</feature>